<evidence type="ECO:0000259" key="2">
    <source>
        <dbReference type="Pfam" id="PF13473"/>
    </source>
</evidence>
<accession>A0A4Y8ULG2</accession>
<dbReference type="Pfam" id="PF13473">
    <property type="entry name" value="Cupredoxin_1"/>
    <property type="match status" value="1"/>
</dbReference>
<feature type="chain" id="PRO_5021335137" evidence="1">
    <location>
        <begin position="27"/>
        <end position="121"/>
    </location>
</feature>
<keyword evidence="4" id="KW-1185">Reference proteome</keyword>
<dbReference type="SUPFAM" id="SSF49503">
    <property type="entry name" value="Cupredoxins"/>
    <property type="match status" value="1"/>
</dbReference>
<feature type="signal peptide" evidence="1">
    <location>
        <begin position="1"/>
        <end position="26"/>
    </location>
</feature>
<dbReference type="OrthoDB" id="5958460at2"/>
<dbReference type="InterPro" id="IPR028096">
    <property type="entry name" value="EfeO_Cupredoxin"/>
</dbReference>
<reference evidence="3 4" key="1">
    <citation type="submission" date="2019-03" db="EMBL/GenBank/DDBJ databases">
        <title>Draft genome of Gammaproteobacteria bacterium LSUCC0057, a member of the SAR92 clade.</title>
        <authorList>
            <person name="Lanclos V.C."/>
            <person name="Doiron C."/>
            <person name="Henson M.W."/>
            <person name="Thrash J.C."/>
        </authorList>
    </citation>
    <scope>NUCLEOTIDE SEQUENCE [LARGE SCALE GENOMIC DNA]</scope>
    <source>
        <strain evidence="3 4">LSUCC0057</strain>
    </source>
</reference>
<gene>
    <name evidence="3" type="ORF">E3W66_00510</name>
</gene>
<proteinExistence type="predicted"/>
<evidence type="ECO:0000313" key="3">
    <source>
        <dbReference type="EMBL" id="TFH68479.1"/>
    </source>
</evidence>
<keyword evidence="1" id="KW-0732">Signal</keyword>
<protein>
    <submittedName>
        <fullName evidence="3">Cupredoxin domain-containing protein</fullName>
    </submittedName>
</protein>
<dbReference type="Proteomes" id="UP000298133">
    <property type="component" value="Unassembled WGS sequence"/>
</dbReference>
<comment type="caution">
    <text evidence="3">The sequence shown here is derived from an EMBL/GenBank/DDBJ whole genome shotgun (WGS) entry which is preliminary data.</text>
</comment>
<dbReference type="Gene3D" id="2.60.40.420">
    <property type="entry name" value="Cupredoxins - blue copper proteins"/>
    <property type="match status" value="1"/>
</dbReference>
<evidence type="ECO:0000256" key="1">
    <source>
        <dbReference type="SAM" id="SignalP"/>
    </source>
</evidence>
<feature type="domain" description="EfeO-type cupredoxin-like" evidence="2">
    <location>
        <begin position="16"/>
        <end position="110"/>
    </location>
</feature>
<dbReference type="AlphaFoldDB" id="A0A4Y8ULG2"/>
<dbReference type="EMBL" id="SPIA01000001">
    <property type="protein sequence ID" value="TFH68479.1"/>
    <property type="molecule type" value="Genomic_DNA"/>
</dbReference>
<organism evidence="3 4">
    <name type="scientific">Gammaproteobacteria bacterium LSUCC0057</name>
    <dbReference type="NCBI Taxonomy" id="2559237"/>
    <lineage>
        <taxon>Bacteria</taxon>
        <taxon>Pseudomonadati</taxon>
        <taxon>Pseudomonadota</taxon>
        <taxon>Gammaproteobacteria</taxon>
        <taxon>Cellvibrionales</taxon>
        <taxon>Porticoccaceae</taxon>
        <taxon>SAR92 clade</taxon>
    </lineage>
</organism>
<evidence type="ECO:0000313" key="4">
    <source>
        <dbReference type="Proteomes" id="UP000298133"/>
    </source>
</evidence>
<sequence>MNWPKLPFKKPLSALLLATLGAVVEAAPVVQLAIEQHRFFPEVVTVPANTKVKLLIHNRDASAEEFESFELNREKVILGNTKTVIYIGPLAVGEYPFFGEFNPSTAQGVIRAVDTSSEVAP</sequence>
<dbReference type="InterPro" id="IPR008972">
    <property type="entry name" value="Cupredoxin"/>
</dbReference>
<name>A0A4Y8ULG2_9GAMM</name>